<dbReference type="EMBL" id="JBHUOV010000007">
    <property type="protein sequence ID" value="MFD2824099.1"/>
    <property type="molecule type" value="Genomic_DNA"/>
</dbReference>
<dbReference type="Proteomes" id="UP001597533">
    <property type="component" value="Unassembled WGS sequence"/>
</dbReference>
<dbReference type="Pfam" id="PF07099">
    <property type="entry name" value="DUF1361"/>
    <property type="match status" value="1"/>
</dbReference>
<dbReference type="RefSeq" id="WP_183488882.1">
    <property type="nucleotide sequence ID" value="NZ_JBHUOV010000007.1"/>
</dbReference>
<protein>
    <submittedName>
        <fullName evidence="2">DUF1361 domain-containing protein</fullName>
    </submittedName>
</protein>
<keyword evidence="3" id="KW-1185">Reference proteome</keyword>
<keyword evidence="1" id="KW-0472">Membrane</keyword>
<reference evidence="3" key="1">
    <citation type="journal article" date="2019" name="Int. J. Syst. Evol. Microbiol.">
        <title>The Global Catalogue of Microorganisms (GCM) 10K type strain sequencing project: providing services to taxonomists for standard genome sequencing and annotation.</title>
        <authorList>
            <consortium name="The Broad Institute Genomics Platform"/>
            <consortium name="The Broad Institute Genome Sequencing Center for Infectious Disease"/>
            <person name="Wu L."/>
            <person name="Ma J."/>
        </authorList>
    </citation>
    <scope>NUCLEOTIDE SEQUENCE [LARGE SCALE GENOMIC DNA]</scope>
    <source>
        <strain evidence="3">KCTC 32141</strain>
    </source>
</reference>
<feature type="transmembrane region" description="Helical" evidence="1">
    <location>
        <begin position="37"/>
        <end position="58"/>
    </location>
</feature>
<dbReference type="InterPro" id="IPR009793">
    <property type="entry name" value="DUF1361"/>
</dbReference>
<organism evidence="2 3">
    <name type="scientific">Lacinutrix iliipiscaria</name>
    <dbReference type="NCBI Taxonomy" id="1230532"/>
    <lineage>
        <taxon>Bacteria</taxon>
        <taxon>Pseudomonadati</taxon>
        <taxon>Bacteroidota</taxon>
        <taxon>Flavobacteriia</taxon>
        <taxon>Flavobacteriales</taxon>
        <taxon>Flavobacteriaceae</taxon>
        <taxon>Lacinutrix</taxon>
    </lineage>
</organism>
<sequence length="187" mass="22185">MKITHSFTYIFLIWNLFLAVIPYAITMTLKSKRHLNSYALSFWCCVWLLFLPNAPYIITDLLHLSNINNSMLWLDVLLLTSFAYNGLIVFFLSVFDMQILIASRLSKNKTRYFINIVFMLTGFGVYLGRFLRYNSWDILQQPLALLEDISIMILQPRAHIEIWLFTFCFGSFLMLSFWLFKAFKRIE</sequence>
<feature type="transmembrane region" description="Helical" evidence="1">
    <location>
        <begin position="6"/>
        <end position="25"/>
    </location>
</feature>
<proteinExistence type="predicted"/>
<keyword evidence="1" id="KW-0812">Transmembrane</keyword>
<gene>
    <name evidence="2" type="ORF">ACFS5M_10480</name>
</gene>
<accession>A0ABW5WQ69</accession>
<feature type="transmembrane region" description="Helical" evidence="1">
    <location>
        <begin position="162"/>
        <end position="180"/>
    </location>
</feature>
<feature type="transmembrane region" description="Helical" evidence="1">
    <location>
        <begin position="112"/>
        <end position="131"/>
    </location>
</feature>
<feature type="transmembrane region" description="Helical" evidence="1">
    <location>
        <begin position="70"/>
        <end position="92"/>
    </location>
</feature>
<evidence type="ECO:0000313" key="2">
    <source>
        <dbReference type="EMBL" id="MFD2824099.1"/>
    </source>
</evidence>
<keyword evidence="1" id="KW-1133">Transmembrane helix</keyword>
<evidence type="ECO:0000313" key="3">
    <source>
        <dbReference type="Proteomes" id="UP001597533"/>
    </source>
</evidence>
<comment type="caution">
    <text evidence="2">The sequence shown here is derived from an EMBL/GenBank/DDBJ whole genome shotgun (WGS) entry which is preliminary data.</text>
</comment>
<evidence type="ECO:0000256" key="1">
    <source>
        <dbReference type="SAM" id="Phobius"/>
    </source>
</evidence>
<name>A0ABW5WQ69_9FLAO</name>